<keyword evidence="4 7" id="KW-1133">Transmembrane helix</keyword>
<feature type="transmembrane region" description="Helical" evidence="7">
    <location>
        <begin position="223"/>
        <end position="244"/>
    </location>
</feature>
<dbReference type="PROSITE" id="PS50216">
    <property type="entry name" value="DHHC"/>
    <property type="match status" value="1"/>
</dbReference>
<feature type="transmembrane region" description="Helical" evidence="7">
    <location>
        <begin position="20"/>
        <end position="36"/>
    </location>
</feature>
<comment type="similarity">
    <text evidence="7">Belongs to the DHHC palmitoyltransferase family.</text>
</comment>
<accession>A0A8C4PZP8</accession>
<evidence type="ECO:0000313" key="10">
    <source>
        <dbReference type="Proteomes" id="UP000694388"/>
    </source>
</evidence>
<dbReference type="AlphaFoldDB" id="A0A8C4PZP8"/>
<dbReference type="EC" id="2.3.1.225" evidence="7"/>
<feature type="transmembrane region" description="Helical" evidence="7">
    <location>
        <begin position="56"/>
        <end position="84"/>
    </location>
</feature>
<evidence type="ECO:0000256" key="6">
    <source>
        <dbReference type="ARBA" id="ARBA00023315"/>
    </source>
</evidence>
<dbReference type="PANTHER" id="PTHR12246">
    <property type="entry name" value="PALMITOYLTRANSFERASE ZDHHC16"/>
    <property type="match status" value="1"/>
</dbReference>
<evidence type="ECO:0000256" key="4">
    <source>
        <dbReference type="ARBA" id="ARBA00022989"/>
    </source>
</evidence>
<name>A0A8C4PZP8_EPTBU</name>
<reference evidence="9" key="1">
    <citation type="submission" date="2025-08" db="UniProtKB">
        <authorList>
            <consortium name="Ensembl"/>
        </authorList>
    </citation>
    <scope>IDENTIFICATION</scope>
</reference>
<feature type="domain" description="Palmitoyltransferase DHHC" evidence="8">
    <location>
        <begin position="137"/>
        <end position="261"/>
    </location>
</feature>
<keyword evidence="2 7" id="KW-0808">Transferase</keyword>
<dbReference type="InterPro" id="IPR039859">
    <property type="entry name" value="PFA4/ZDH16/20/ERF2-like"/>
</dbReference>
<keyword evidence="10" id="KW-1185">Reference proteome</keyword>
<evidence type="ECO:0000259" key="8">
    <source>
        <dbReference type="Pfam" id="PF01529"/>
    </source>
</evidence>
<reference evidence="9" key="2">
    <citation type="submission" date="2025-09" db="UniProtKB">
        <authorList>
            <consortium name="Ensembl"/>
        </authorList>
    </citation>
    <scope>IDENTIFICATION</scope>
</reference>
<dbReference type="GO" id="GO:0019706">
    <property type="term" value="F:protein-cysteine S-palmitoyltransferase activity"/>
    <property type="evidence" value="ECO:0007669"/>
    <property type="project" value="UniProtKB-EC"/>
</dbReference>
<evidence type="ECO:0000256" key="7">
    <source>
        <dbReference type="RuleBase" id="RU079119"/>
    </source>
</evidence>
<dbReference type="InterPro" id="IPR001594">
    <property type="entry name" value="Palmitoyltrfase_DHHC"/>
</dbReference>
<evidence type="ECO:0000256" key="1">
    <source>
        <dbReference type="ARBA" id="ARBA00004141"/>
    </source>
</evidence>
<evidence type="ECO:0000313" key="9">
    <source>
        <dbReference type="Ensembl" id="ENSEBUP00000007807.1"/>
    </source>
</evidence>
<keyword evidence="3 7" id="KW-0812">Transmembrane</keyword>
<evidence type="ECO:0000256" key="5">
    <source>
        <dbReference type="ARBA" id="ARBA00023136"/>
    </source>
</evidence>
<evidence type="ECO:0000256" key="3">
    <source>
        <dbReference type="ARBA" id="ARBA00022692"/>
    </source>
</evidence>
<comment type="domain">
    <text evidence="7">The DHHC domain is required for palmitoyltransferase activity.</text>
</comment>
<comment type="subcellular location">
    <subcellularLocation>
        <location evidence="1">Membrane</location>
        <topology evidence="1">Multi-pass membrane protein</topology>
    </subcellularLocation>
</comment>
<protein>
    <recommendedName>
        <fullName evidence="7">Palmitoyltransferase</fullName>
        <ecNumber evidence="7">2.3.1.225</ecNumber>
    </recommendedName>
</protein>
<proteinExistence type="inferred from homology"/>
<keyword evidence="5 7" id="KW-0472">Membrane</keyword>
<dbReference type="Ensembl" id="ENSEBUT00000008295.1">
    <property type="protein sequence ID" value="ENSEBUP00000007807.1"/>
    <property type="gene ID" value="ENSEBUG00000005085.1"/>
</dbReference>
<dbReference type="OMA" id="HINAKFT"/>
<dbReference type="Proteomes" id="UP000694388">
    <property type="component" value="Unplaced"/>
</dbReference>
<keyword evidence="6 7" id="KW-0012">Acyltransferase</keyword>
<sequence>MPKTKMAGSLLPPISRLQRWFAYCKLCFLSLFYSANPGDDWLLEFMFQPVYHLVELVVPWAGPVFVGLVCCLLSSVVLIMYLCVLPTVLPTLGMPARCVHLLLAHWLLVHVVFNFKHAVCVPPGTPSWAVVDRSKVSTCKKCFSPRPPRTHHCSVCNRCVLTMDHHCYWMNNCVGHFNHRYFFSFCTFTSLGCVYCCVTSAPLATEAYAAQKAATEQGHRNGLLLYMWVLCGGVSVLLTALTLWHMRLVTRGVTSVERLQNRQNQKELRNKDQCFRNVYDHGALENWKRFLGVRCRRDWLCRVALPSSHPPLNDGYVWSSGS</sequence>
<comment type="catalytic activity">
    <reaction evidence="7">
        <text>L-cysteinyl-[protein] + hexadecanoyl-CoA = S-hexadecanoyl-L-cysteinyl-[protein] + CoA</text>
        <dbReference type="Rhea" id="RHEA:36683"/>
        <dbReference type="Rhea" id="RHEA-COMP:10131"/>
        <dbReference type="Rhea" id="RHEA-COMP:11032"/>
        <dbReference type="ChEBI" id="CHEBI:29950"/>
        <dbReference type="ChEBI" id="CHEBI:57287"/>
        <dbReference type="ChEBI" id="CHEBI:57379"/>
        <dbReference type="ChEBI" id="CHEBI:74151"/>
        <dbReference type="EC" id="2.3.1.225"/>
    </reaction>
</comment>
<evidence type="ECO:0000256" key="2">
    <source>
        <dbReference type="ARBA" id="ARBA00022679"/>
    </source>
</evidence>
<dbReference type="GO" id="GO:0016020">
    <property type="term" value="C:membrane"/>
    <property type="evidence" value="ECO:0007669"/>
    <property type="project" value="UniProtKB-SubCell"/>
</dbReference>
<dbReference type="GeneTree" id="ENSGT00940000155032"/>
<organism evidence="9 10">
    <name type="scientific">Eptatretus burgeri</name>
    <name type="common">Inshore hagfish</name>
    <dbReference type="NCBI Taxonomy" id="7764"/>
    <lineage>
        <taxon>Eukaryota</taxon>
        <taxon>Metazoa</taxon>
        <taxon>Chordata</taxon>
        <taxon>Craniata</taxon>
        <taxon>Vertebrata</taxon>
        <taxon>Cyclostomata</taxon>
        <taxon>Myxini</taxon>
        <taxon>Myxiniformes</taxon>
        <taxon>Myxinidae</taxon>
        <taxon>Eptatretinae</taxon>
        <taxon>Eptatretus</taxon>
    </lineage>
</organism>
<dbReference type="Pfam" id="PF01529">
    <property type="entry name" value="DHHC"/>
    <property type="match status" value="1"/>
</dbReference>
<feature type="transmembrane region" description="Helical" evidence="7">
    <location>
        <begin position="181"/>
        <end position="203"/>
    </location>
</feature>